<sequence>MLHNSSFLRCLIGSQLKPAGSAAAAAIWLRQPRQRCSLSSAAGRGNSWTGHGRDSIPGRQAAPSELRLAAVQLPLRRLPQRRHPAAGHLASDCSGCRQVSAAAQPVARQLGCPPRLVRRSRDRVCLLPAGVAAVPGRWWQRPRSEPVDPVGWTPVRGHVGNPAGATVGVRVGAQRPADGAAEPLVLRRCHRHRRGGHRGSHRGGGPAGGACHAEPVRRHVDIHGRRQQAGHRLWQRRHRGAQ</sequence>
<feature type="region of interest" description="Disordered" evidence="1">
    <location>
        <begin position="193"/>
        <end position="212"/>
    </location>
</feature>
<feature type="region of interest" description="Disordered" evidence="1">
    <location>
        <begin position="39"/>
        <end position="61"/>
    </location>
</feature>
<dbReference type="AlphaFoldDB" id="A0A1I8FD05"/>
<protein>
    <submittedName>
        <fullName evidence="3">Secreted protein</fullName>
    </submittedName>
</protein>
<accession>A0A1I8FD05</accession>
<evidence type="ECO:0000313" key="3">
    <source>
        <dbReference type="WBParaSite" id="maker-unitig_28400-snap-gene-0.2-mRNA-1"/>
    </source>
</evidence>
<organism evidence="2 3">
    <name type="scientific">Macrostomum lignano</name>
    <dbReference type="NCBI Taxonomy" id="282301"/>
    <lineage>
        <taxon>Eukaryota</taxon>
        <taxon>Metazoa</taxon>
        <taxon>Spiralia</taxon>
        <taxon>Lophotrochozoa</taxon>
        <taxon>Platyhelminthes</taxon>
        <taxon>Rhabditophora</taxon>
        <taxon>Macrostomorpha</taxon>
        <taxon>Macrostomida</taxon>
        <taxon>Macrostomidae</taxon>
        <taxon>Macrostomum</taxon>
    </lineage>
</organism>
<dbReference type="Proteomes" id="UP000095280">
    <property type="component" value="Unplaced"/>
</dbReference>
<evidence type="ECO:0000256" key="1">
    <source>
        <dbReference type="SAM" id="MobiDB-lite"/>
    </source>
</evidence>
<reference evidence="3" key="1">
    <citation type="submission" date="2016-11" db="UniProtKB">
        <authorList>
            <consortium name="WormBaseParasite"/>
        </authorList>
    </citation>
    <scope>IDENTIFICATION</scope>
</reference>
<dbReference type="WBParaSite" id="maker-unitig_28400-snap-gene-0.2-mRNA-1">
    <property type="protein sequence ID" value="maker-unitig_28400-snap-gene-0.2-mRNA-1"/>
    <property type="gene ID" value="maker-unitig_28400-snap-gene-0.2"/>
</dbReference>
<evidence type="ECO:0000313" key="2">
    <source>
        <dbReference type="Proteomes" id="UP000095280"/>
    </source>
</evidence>
<proteinExistence type="predicted"/>
<name>A0A1I8FD05_9PLAT</name>
<keyword evidence="2" id="KW-1185">Reference proteome</keyword>